<dbReference type="EMBL" id="DVJS01000063">
    <property type="protein sequence ID" value="HIS96893.1"/>
    <property type="molecule type" value="Genomic_DNA"/>
</dbReference>
<proteinExistence type="predicted"/>
<comment type="caution">
    <text evidence="1">The sequence shown here is derived from an EMBL/GenBank/DDBJ whole genome shotgun (WGS) entry which is preliminary data.</text>
</comment>
<dbReference type="Proteomes" id="UP000886876">
    <property type="component" value="Unassembled WGS sequence"/>
</dbReference>
<name>A0A9D1G432_9FIRM</name>
<dbReference type="AlphaFoldDB" id="A0A9D1G432"/>
<protein>
    <submittedName>
        <fullName evidence="1">Uncharacterized protein</fullName>
    </submittedName>
</protein>
<organism evidence="1 2">
    <name type="scientific">Candidatus Scatomorpha pullistercoris</name>
    <dbReference type="NCBI Taxonomy" id="2840929"/>
    <lineage>
        <taxon>Bacteria</taxon>
        <taxon>Bacillati</taxon>
        <taxon>Bacillota</taxon>
        <taxon>Clostridia</taxon>
        <taxon>Eubacteriales</taxon>
        <taxon>Candidatus Scatomorpha</taxon>
    </lineage>
</organism>
<evidence type="ECO:0000313" key="2">
    <source>
        <dbReference type="Proteomes" id="UP000886876"/>
    </source>
</evidence>
<sequence>SYAFSADAGYAVSGERAAVLIPGTDDALLIVADTSGVLSVQHISGTGLAFLHLIHSLTVEAAP</sequence>
<evidence type="ECO:0000313" key="1">
    <source>
        <dbReference type="EMBL" id="HIS96893.1"/>
    </source>
</evidence>
<accession>A0A9D1G432</accession>
<reference evidence="1" key="1">
    <citation type="submission" date="2020-10" db="EMBL/GenBank/DDBJ databases">
        <authorList>
            <person name="Gilroy R."/>
        </authorList>
    </citation>
    <scope>NUCLEOTIDE SEQUENCE</scope>
    <source>
        <strain evidence="1">ChiHecec3B27-6122</strain>
    </source>
</reference>
<feature type="non-terminal residue" evidence="1">
    <location>
        <position position="1"/>
    </location>
</feature>
<gene>
    <name evidence="1" type="ORF">IAD42_02840</name>
</gene>
<reference evidence="1" key="2">
    <citation type="journal article" date="2021" name="PeerJ">
        <title>Extensive microbial diversity within the chicken gut microbiome revealed by metagenomics and culture.</title>
        <authorList>
            <person name="Gilroy R."/>
            <person name="Ravi A."/>
            <person name="Getino M."/>
            <person name="Pursley I."/>
            <person name="Horton D.L."/>
            <person name="Alikhan N.F."/>
            <person name="Baker D."/>
            <person name="Gharbi K."/>
            <person name="Hall N."/>
            <person name="Watson M."/>
            <person name="Adriaenssens E.M."/>
            <person name="Foster-Nyarko E."/>
            <person name="Jarju S."/>
            <person name="Secka A."/>
            <person name="Antonio M."/>
            <person name="Oren A."/>
            <person name="Chaudhuri R.R."/>
            <person name="La Ragione R."/>
            <person name="Hildebrand F."/>
            <person name="Pallen M.J."/>
        </authorList>
    </citation>
    <scope>NUCLEOTIDE SEQUENCE</scope>
    <source>
        <strain evidence="1">ChiHecec3B27-6122</strain>
    </source>
</reference>